<sequence length="459" mass="51720">MMSDSGRNASMGLKGMINQMFTLLASVAHGLDLLKYHGIVPFYRHMLHFKANDGKKGGKYLKQIVENEHFKKLLQHIEPWSKAPDFIGHPKLEYLKSVILNHFLDAGEGNEQADGTNRTATRVMIFVHFRDSAEEVTRVLKRYDPMIRPHIFVGQSSAKGSEGMNQKTQLDIITKFKNGTYNTLVATSIGEEGLDIGEVDRIVCYDSSASPIRMLQRMGRTGRKRAGNITLLVMKGKEEDSYIKAKDNYEKMQQIIASGTRFTYHDDRSARILPAGIRPVADKRIVDIPIENSQPEMPEPKRKGRVPKRPPKVFHMPDNVETGFTRASTLGDDGAPKKKKTKSKNSSEPVLPRKRTGEVTPEPVDIPPPSSVYLARDQQRMLDDRMEKTGPIQDTIPQIGSSPRQLHPERVIQRVHHSSTTNRTVAALQKLSQVSSEAVDRYQRIFEGYPLVDLDGLDD</sequence>
<evidence type="ECO:0000256" key="7">
    <source>
        <dbReference type="ARBA" id="ARBA00047995"/>
    </source>
</evidence>
<protein>
    <recommendedName>
        <fullName evidence="8">ATP-dependent DNA helicase</fullName>
        <ecNumber evidence="8">3.6.4.12</ecNumber>
    </recommendedName>
</protein>
<dbReference type="SMART" id="SM00490">
    <property type="entry name" value="HELICc"/>
    <property type="match status" value="1"/>
</dbReference>
<comment type="similarity">
    <text evidence="8">Belongs to the DEAD box helicase family. DEAH subfamily. FANCM sub-subfamily.</text>
</comment>
<dbReference type="GO" id="GO:0000400">
    <property type="term" value="F:four-way junction DNA binding"/>
    <property type="evidence" value="ECO:0007669"/>
    <property type="project" value="TreeGrafter"/>
</dbReference>
<comment type="subcellular location">
    <subcellularLocation>
        <location evidence="8">Nucleus</location>
    </subcellularLocation>
</comment>
<comment type="catalytic activity">
    <reaction evidence="7 8">
        <text>ATP + H2O = ADP + phosphate + H(+)</text>
        <dbReference type="Rhea" id="RHEA:13065"/>
        <dbReference type="ChEBI" id="CHEBI:15377"/>
        <dbReference type="ChEBI" id="CHEBI:15378"/>
        <dbReference type="ChEBI" id="CHEBI:30616"/>
        <dbReference type="ChEBI" id="CHEBI:43474"/>
        <dbReference type="ChEBI" id="CHEBI:456216"/>
        <dbReference type="EC" id="3.6.4.12"/>
    </reaction>
</comment>
<evidence type="ECO:0000313" key="11">
    <source>
        <dbReference type="EMBL" id="KAJ5247621.1"/>
    </source>
</evidence>
<organism evidence="11 12">
    <name type="scientific">Penicillium chermesinum</name>
    <dbReference type="NCBI Taxonomy" id="63820"/>
    <lineage>
        <taxon>Eukaryota</taxon>
        <taxon>Fungi</taxon>
        <taxon>Dikarya</taxon>
        <taxon>Ascomycota</taxon>
        <taxon>Pezizomycotina</taxon>
        <taxon>Eurotiomycetes</taxon>
        <taxon>Eurotiomycetidae</taxon>
        <taxon>Eurotiales</taxon>
        <taxon>Aspergillaceae</taxon>
        <taxon>Penicillium</taxon>
    </lineage>
</organism>
<dbReference type="InterPro" id="IPR039686">
    <property type="entry name" value="FANCM/Mph1-like_ID"/>
</dbReference>
<dbReference type="RefSeq" id="XP_058335042.1">
    <property type="nucleotide sequence ID" value="XM_058471901.1"/>
</dbReference>
<feature type="region of interest" description="Disordered" evidence="9">
    <location>
        <begin position="291"/>
        <end position="371"/>
    </location>
</feature>
<evidence type="ECO:0000256" key="5">
    <source>
        <dbReference type="ARBA" id="ARBA00022806"/>
    </source>
</evidence>
<dbReference type="PANTHER" id="PTHR14025">
    <property type="entry name" value="FANCONI ANEMIA GROUP M FANCM FAMILY MEMBER"/>
    <property type="match status" value="1"/>
</dbReference>
<dbReference type="CDD" id="cd12091">
    <property type="entry name" value="FANCM_ID"/>
    <property type="match status" value="1"/>
</dbReference>
<keyword evidence="4" id="KW-0378">Hydrolase</keyword>
<proteinExistence type="inferred from homology"/>
<dbReference type="Proteomes" id="UP001150941">
    <property type="component" value="Unassembled WGS sequence"/>
</dbReference>
<dbReference type="GO" id="GO:0036297">
    <property type="term" value="P:interstrand cross-link repair"/>
    <property type="evidence" value="ECO:0007669"/>
    <property type="project" value="TreeGrafter"/>
</dbReference>
<dbReference type="Gene3D" id="1.20.1320.20">
    <property type="entry name" value="hef helicase domain"/>
    <property type="match status" value="1"/>
</dbReference>
<dbReference type="InterPro" id="IPR027417">
    <property type="entry name" value="P-loop_NTPase"/>
</dbReference>
<dbReference type="InterPro" id="IPR001650">
    <property type="entry name" value="Helicase_C-like"/>
</dbReference>
<evidence type="ECO:0000256" key="3">
    <source>
        <dbReference type="ARBA" id="ARBA00022741"/>
    </source>
</evidence>
<evidence type="ECO:0000256" key="4">
    <source>
        <dbReference type="ARBA" id="ARBA00022801"/>
    </source>
</evidence>
<dbReference type="Gene3D" id="3.40.50.300">
    <property type="entry name" value="P-loop containing nucleotide triphosphate hydrolases"/>
    <property type="match status" value="1"/>
</dbReference>
<accession>A0A9W9PIT8</accession>
<dbReference type="SUPFAM" id="SSF52540">
    <property type="entry name" value="P-loop containing nucleoside triphosphate hydrolases"/>
    <property type="match status" value="1"/>
</dbReference>
<comment type="caution">
    <text evidence="11">The sequence shown here is derived from an EMBL/GenBank/DDBJ whole genome shotgun (WGS) entry which is preliminary data.</text>
</comment>
<dbReference type="GO" id="GO:0043138">
    <property type="term" value="F:3'-5' DNA helicase activity"/>
    <property type="evidence" value="ECO:0007669"/>
    <property type="project" value="InterPro"/>
</dbReference>
<evidence type="ECO:0000256" key="1">
    <source>
        <dbReference type="ARBA" id="ARBA00003813"/>
    </source>
</evidence>
<evidence type="ECO:0000256" key="9">
    <source>
        <dbReference type="SAM" id="MobiDB-lite"/>
    </source>
</evidence>
<dbReference type="GO" id="GO:0016787">
    <property type="term" value="F:hydrolase activity"/>
    <property type="evidence" value="ECO:0007669"/>
    <property type="project" value="UniProtKB-KW"/>
</dbReference>
<keyword evidence="12" id="KW-1185">Reference proteome</keyword>
<keyword evidence="6" id="KW-0067">ATP-binding</keyword>
<reference evidence="11" key="2">
    <citation type="journal article" date="2023" name="IMA Fungus">
        <title>Comparative genomic study of the Penicillium genus elucidates a diverse pangenome and 15 lateral gene transfer events.</title>
        <authorList>
            <person name="Petersen C."/>
            <person name="Sorensen T."/>
            <person name="Nielsen M.R."/>
            <person name="Sondergaard T.E."/>
            <person name="Sorensen J.L."/>
            <person name="Fitzpatrick D.A."/>
            <person name="Frisvad J.C."/>
            <person name="Nielsen K.L."/>
        </authorList>
    </citation>
    <scope>NUCLEOTIDE SEQUENCE</scope>
    <source>
        <strain evidence="11">IBT 19713</strain>
    </source>
</reference>
<gene>
    <name evidence="11" type="ORF">N7468_002604</name>
</gene>
<dbReference type="AlphaFoldDB" id="A0A9W9PIT8"/>
<dbReference type="GO" id="GO:0045003">
    <property type="term" value="P:double-strand break repair via synthesis-dependent strand annealing"/>
    <property type="evidence" value="ECO:0007669"/>
    <property type="project" value="TreeGrafter"/>
</dbReference>
<dbReference type="EMBL" id="JAPQKS010000002">
    <property type="protein sequence ID" value="KAJ5247621.1"/>
    <property type="molecule type" value="Genomic_DNA"/>
</dbReference>
<comment type="function">
    <text evidence="1 8">ATP-dependent DNA helicase involved in DNA damage repair by homologous recombination and in genome maintenance. Capable of unwinding D-loops. Plays a role in limiting crossover recombinants during mitotic DNA double-strand break (DSB) repair. Component of a FANCM-MHF complex which promotes gene conversion at blocked replication forks, probably by reversal of the stalled fork.</text>
</comment>
<keyword evidence="5" id="KW-0347">Helicase</keyword>
<dbReference type="GO" id="GO:0005634">
    <property type="term" value="C:nucleus"/>
    <property type="evidence" value="ECO:0007669"/>
    <property type="project" value="UniProtKB-SubCell"/>
</dbReference>
<feature type="domain" description="Helicase C-terminal" evidence="10">
    <location>
        <begin position="99"/>
        <end position="268"/>
    </location>
</feature>
<evidence type="ECO:0000259" key="10">
    <source>
        <dbReference type="PROSITE" id="PS51194"/>
    </source>
</evidence>
<dbReference type="GO" id="GO:0009378">
    <property type="term" value="F:four-way junction helicase activity"/>
    <property type="evidence" value="ECO:0007669"/>
    <property type="project" value="TreeGrafter"/>
</dbReference>
<dbReference type="GeneID" id="83199204"/>
<dbReference type="OrthoDB" id="164902at2759"/>
<keyword evidence="3" id="KW-0547">Nucleotide-binding</keyword>
<evidence type="ECO:0000313" key="12">
    <source>
        <dbReference type="Proteomes" id="UP001150941"/>
    </source>
</evidence>
<dbReference type="PANTHER" id="PTHR14025:SF20">
    <property type="entry name" value="FANCONI ANEMIA GROUP M PROTEIN"/>
    <property type="match status" value="1"/>
</dbReference>
<reference evidence="11" key="1">
    <citation type="submission" date="2022-11" db="EMBL/GenBank/DDBJ databases">
        <authorList>
            <person name="Petersen C."/>
        </authorList>
    </citation>
    <scope>NUCLEOTIDE SEQUENCE</scope>
    <source>
        <strain evidence="11">IBT 19713</strain>
    </source>
</reference>
<dbReference type="GO" id="GO:0005524">
    <property type="term" value="F:ATP binding"/>
    <property type="evidence" value="ECO:0007669"/>
    <property type="project" value="UniProtKB-UniRule"/>
</dbReference>
<evidence type="ECO:0000256" key="2">
    <source>
        <dbReference type="ARBA" id="ARBA00011390"/>
    </source>
</evidence>
<dbReference type="Pfam" id="PF00271">
    <property type="entry name" value="Helicase_C"/>
    <property type="match status" value="1"/>
</dbReference>
<feature type="compositionally biased region" description="Basic residues" evidence="9">
    <location>
        <begin position="302"/>
        <end position="312"/>
    </location>
</feature>
<comment type="subunit">
    <text evidence="2 8">Interacts with the MHF histone-fold complex to form the FANCM-MHF complex.</text>
</comment>
<dbReference type="CDD" id="cd18801">
    <property type="entry name" value="SF2_C_FANCM_Hef"/>
    <property type="match status" value="1"/>
</dbReference>
<evidence type="ECO:0000256" key="8">
    <source>
        <dbReference type="RuleBase" id="RU367027"/>
    </source>
</evidence>
<name>A0A9W9PIT8_9EURO</name>
<dbReference type="EC" id="3.6.4.12" evidence="8"/>
<evidence type="ECO:0000256" key="6">
    <source>
        <dbReference type="ARBA" id="ARBA00022840"/>
    </source>
</evidence>
<dbReference type="PROSITE" id="PS51194">
    <property type="entry name" value="HELICASE_CTER"/>
    <property type="match status" value="1"/>
</dbReference>